<reference evidence="3" key="1">
    <citation type="journal article" date="2020" name="mSystems">
        <title>Genome- and Community-Level Interaction Insights into Carbon Utilization and Element Cycling Functions of Hydrothermarchaeota in Hydrothermal Sediment.</title>
        <authorList>
            <person name="Zhou Z."/>
            <person name="Liu Y."/>
            <person name="Xu W."/>
            <person name="Pan J."/>
            <person name="Luo Z.H."/>
            <person name="Li M."/>
        </authorList>
    </citation>
    <scope>NUCLEOTIDE SEQUENCE [LARGE SCALE GENOMIC DNA]</scope>
    <source>
        <strain evidence="3">SpSt-339</strain>
    </source>
</reference>
<comment type="similarity">
    <text evidence="1">Belongs to the ParD antitoxin family.</text>
</comment>
<organism evidence="3">
    <name type="scientific">Schlesneria paludicola</name>
    <dbReference type="NCBI Taxonomy" id="360056"/>
    <lineage>
        <taxon>Bacteria</taxon>
        <taxon>Pseudomonadati</taxon>
        <taxon>Planctomycetota</taxon>
        <taxon>Planctomycetia</taxon>
        <taxon>Planctomycetales</taxon>
        <taxon>Planctomycetaceae</taxon>
        <taxon>Schlesneria</taxon>
    </lineage>
</organism>
<comment type="caution">
    <text evidence="3">The sequence shown here is derived from an EMBL/GenBank/DDBJ whole genome shotgun (WGS) entry which is preliminary data.</text>
</comment>
<name>A0A7C2JZL2_9PLAN</name>
<dbReference type="EMBL" id="DSOK01000289">
    <property type="protein sequence ID" value="HEN15805.1"/>
    <property type="molecule type" value="Genomic_DNA"/>
</dbReference>
<dbReference type="InterPro" id="IPR010985">
    <property type="entry name" value="Ribbon_hlx_hlx"/>
</dbReference>
<dbReference type="Gene3D" id="6.10.10.120">
    <property type="entry name" value="Antitoxin ParD1-like"/>
    <property type="match status" value="1"/>
</dbReference>
<gene>
    <name evidence="3" type="ORF">ENQ76_10105</name>
</gene>
<dbReference type="PANTHER" id="PTHR36582:SF2">
    <property type="entry name" value="ANTITOXIN PARD"/>
    <property type="match status" value="1"/>
</dbReference>
<evidence type="ECO:0000256" key="2">
    <source>
        <dbReference type="ARBA" id="ARBA00022649"/>
    </source>
</evidence>
<dbReference type="GO" id="GO:0006355">
    <property type="term" value="P:regulation of DNA-templated transcription"/>
    <property type="evidence" value="ECO:0007669"/>
    <property type="project" value="InterPro"/>
</dbReference>
<evidence type="ECO:0000313" key="3">
    <source>
        <dbReference type="EMBL" id="HEN15805.1"/>
    </source>
</evidence>
<dbReference type="SUPFAM" id="SSF47598">
    <property type="entry name" value="Ribbon-helix-helix"/>
    <property type="match status" value="1"/>
</dbReference>
<sequence length="83" mass="9200">MVVNLPPDLAEFVSQQLASGRHASEDELVCEAVRAMQQRRQTLKEMIEEGLADPENDLVLEDDAALDEFFKGLADELTSVSHS</sequence>
<dbReference type="InterPro" id="IPR038296">
    <property type="entry name" value="ParD_sf"/>
</dbReference>
<dbReference type="PANTHER" id="PTHR36582">
    <property type="entry name" value="ANTITOXIN PARD"/>
    <property type="match status" value="1"/>
</dbReference>
<proteinExistence type="inferred from homology"/>
<dbReference type="InterPro" id="IPR022789">
    <property type="entry name" value="ParD"/>
</dbReference>
<evidence type="ECO:0000256" key="1">
    <source>
        <dbReference type="ARBA" id="ARBA00008580"/>
    </source>
</evidence>
<keyword evidence="2" id="KW-1277">Toxin-antitoxin system</keyword>
<dbReference type="NCBIfam" id="TIGR02606">
    <property type="entry name" value="antidote_CC2985"/>
    <property type="match status" value="1"/>
</dbReference>
<accession>A0A7C2JZL2</accession>
<dbReference type="AlphaFoldDB" id="A0A7C2JZL2"/>
<protein>
    <submittedName>
        <fullName evidence="3">Type II toxin-antitoxin system ParD family antitoxin</fullName>
    </submittedName>
</protein>